<keyword evidence="2" id="KW-1185">Reference proteome</keyword>
<dbReference type="RefSeq" id="WP_027586209.1">
    <property type="nucleotide sequence ID" value="NZ_BLAX01000001.1"/>
</dbReference>
<dbReference type="OrthoDB" id="826112at2"/>
<comment type="caution">
    <text evidence="1">The sequence shown here is derived from an EMBL/GenBank/DDBJ whole genome shotgun (WGS) entry which is preliminary data.</text>
</comment>
<protein>
    <submittedName>
        <fullName evidence="1">Uncharacterized protein</fullName>
    </submittedName>
</protein>
<proteinExistence type="predicted"/>
<dbReference type="AlphaFoldDB" id="A0A5M4AUD6"/>
<reference evidence="1 2" key="1">
    <citation type="submission" date="2019-10" db="EMBL/GenBank/DDBJ databases">
        <title>Prolixibacter strains distinguished by the presence of nitrate reductase genes were adept at nitrate-dependent anaerobic corrosion of metallic iron and carbon steel.</title>
        <authorList>
            <person name="Iino T."/>
            <person name="Shono N."/>
            <person name="Ito K."/>
            <person name="Nakamura R."/>
            <person name="Sueoka K."/>
            <person name="Harayama S."/>
            <person name="Ohkuma M."/>
        </authorList>
    </citation>
    <scope>NUCLEOTIDE SEQUENCE [LARGE SCALE GENOMIC DNA]</scope>
    <source>
        <strain evidence="1 2">JCM 13498</strain>
    </source>
</reference>
<name>A0A5M4AUD6_9BACT</name>
<evidence type="ECO:0000313" key="1">
    <source>
        <dbReference type="EMBL" id="GET31542.1"/>
    </source>
</evidence>
<dbReference type="EMBL" id="BLAX01000001">
    <property type="protein sequence ID" value="GET31542.1"/>
    <property type="molecule type" value="Genomic_DNA"/>
</dbReference>
<gene>
    <name evidence="1" type="ORF">PbJCM13498_04050</name>
</gene>
<dbReference type="Proteomes" id="UP000391834">
    <property type="component" value="Unassembled WGS sequence"/>
</dbReference>
<sequence length="212" mass="24519">MRRVTLIILITFSLTNLSFGQTIQEIFKALPLNYTGELTTEAKDSLIEQETYTIPGGDSDETEKVDYSAGKDYIRLDYYYTTGQSGFIVIELRRFQKADGSFVVVYSKYGGAERAYDQDSLLTFDYENGTLKQNENLGLPENLKTRAFLKDNLPDSLKEEKITLSTSYNLKPKETNGVEYEVDPQSDQFIKWIKTERILFTWNGKRFEKREE</sequence>
<accession>A0A5M4AUD6</accession>
<organism evidence="1 2">
    <name type="scientific">Prolixibacter bellariivorans</name>
    <dbReference type="NCBI Taxonomy" id="314319"/>
    <lineage>
        <taxon>Bacteria</taxon>
        <taxon>Pseudomonadati</taxon>
        <taxon>Bacteroidota</taxon>
        <taxon>Bacteroidia</taxon>
        <taxon>Marinilabiliales</taxon>
        <taxon>Prolixibacteraceae</taxon>
        <taxon>Prolixibacter</taxon>
    </lineage>
</organism>
<evidence type="ECO:0000313" key="2">
    <source>
        <dbReference type="Proteomes" id="UP000391834"/>
    </source>
</evidence>